<keyword evidence="2" id="KW-1185">Reference proteome</keyword>
<dbReference type="EMBL" id="CP011924">
    <property type="protein sequence ID" value="ATD05938.1"/>
    <property type="molecule type" value="Genomic_DNA"/>
</dbReference>
<accession>A0ABM6NAM8</accession>
<organism evidence="1 2">
    <name type="scientific">Pseudoalteromonas piscicida</name>
    <dbReference type="NCBI Taxonomy" id="43662"/>
    <lineage>
        <taxon>Bacteria</taxon>
        <taxon>Pseudomonadati</taxon>
        <taxon>Pseudomonadota</taxon>
        <taxon>Gammaproteobacteria</taxon>
        <taxon>Alteromonadales</taxon>
        <taxon>Pseudoalteromonadaceae</taxon>
        <taxon>Pseudoalteromonas</taxon>
    </lineage>
</organism>
<gene>
    <name evidence="1" type="ORF">PPIS_a0686</name>
</gene>
<evidence type="ECO:0000313" key="1">
    <source>
        <dbReference type="EMBL" id="ATD05938.1"/>
    </source>
</evidence>
<reference evidence="1 2" key="1">
    <citation type="submission" date="2015-06" db="EMBL/GenBank/DDBJ databases">
        <authorList>
            <person name="Xie B.-B."/>
            <person name="Rong J.-C."/>
            <person name="Qin Q.-L."/>
            <person name="Zhang Y.-Z."/>
        </authorList>
    </citation>
    <scope>NUCLEOTIDE SEQUENCE [LARGE SCALE GENOMIC DNA]</scope>
    <source>
        <strain evidence="1 2">JCM 20779</strain>
    </source>
</reference>
<protein>
    <submittedName>
        <fullName evidence="1">Uncharacterized protein</fullName>
    </submittedName>
</protein>
<dbReference type="Proteomes" id="UP000016521">
    <property type="component" value="Chromosome I"/>
</dbReference>
<proteinExistence type="predicted"/>
<name>A0ABM6NAM8_PSEO7</name>
<evidence type="ECO:0000313" key="2">
    <source>
        <dbReference type="Proteomes" id="UP000016521"/>
    </source>
</evidence>
<sequence length="54" mass="6481">MFNSILLTRTLPTAEFRYSKCRLLKKIEAQWINPYFPIIGFYRGYDGKYNIKNS</sequence>